<dbReference type="AlphaFoldDB" id="A0A5F8ARQ4"/>
<name>A0A5F8ARQ4_MACMU</name>
<dbReference type="GeneTree" id="ENSGT00940000164709"/>
<evidence type="ECO:0000256" key="2">
    <source>
        <dbReference type="SAM" id="SignalP"/>
    </source>
</evidence>
<keyword evidence="4" id="KW-1185">Reference proteome</keyword>
<protein>
    <submittedName>
        <fullName evidence="3">Uncharacterized protein</fullName>
    </submittedName>
</protein>
<dbReference type="PANTHER" id="PTHR46254">
    <property type="entry name" value="PROTEIN GVQW1-RELATED"/>
    <property type="match status" value="1"/>
</dbReference>
<evidence type="ECO:0000256" key="1">
    <source>
        <dbReference type="SAM" id="MobiDB-lite"/>
    </source>
</evidence>
<reference evidence="3" key="2">
    <citation type="submission" date="2019-01" db="EMBL/GenBank/DDBJ databases">
        <authorList>
            <person name="Graves T."/>
            <person name="Eichler E.E."/>
            <person name="Wilson R.K."/>
        </authorList>
    </citation>
    <scope>NUCLEOTIDE SEQUENCE [LARGE SCALE GENOMIC DNA]</scope>
    <source>
        <strain evidence="3">17573</strain>
    </source>
</reference>
<dbReference type="OMA" id="HAWPKND"/>
<dbReference type="Bgee" id="ENSMMUG00000051448">
    <property type="expression patterns" value="Expressed in lung and 16 other cell types or tissues"/>
</dbReference>
<reference evidence="3" key="3">
    <citation type="submission" date="2025-08" db="UniProtKB">
        <authorList>
            <consortium name="Ensembl"/>
        </authorList>
    </citation>
    <scope>IDENTIFICATION</scope>
    <source>
        <strain evidence="3">17573</strain>
    </source>
</reference>
<feature type="region of interest" description="Disordered" evidence="1">
    <location>
        <begin position="84"/>
        <end position="103"/>
    </location>
</feature>
<feature type="chain" id="PRO_5023936876" evidence="2">
    <location>
        <begin position="18"/>
        <end position="103"/>
    </location>
</feature>
<organism evidence="3 4">
    <name type="scientific">Macaca mulatta</name>
    <name type="common">Rhesus macaque</name>
    <dbReference type="NCBI Taxonomy" id="9544"/>
    <lineage>
        <taxon>Eukaryota</taxon>
        <taxon>Metazoa</taxon>
        <taxon>Chordata</taxon>
        <taxon>Craniata</taxon>
        <taxon>Vertebrata</taxon>
        <taxon>Euteleostomi</taxon>
        <taxon>Mammalia</taxon>
        <taxon>Eutheria</taxon>
        <taxon>Euarchontoglires</taxon>
        <taxon>Primates</taxon>
        <taxon>Haplorrhini</taxon>
        <taxon>Catarrhini</taxon>
        <taxon>Cercopithecidae</taxon>
        <taxon>Cercopithecinae</taxon>
        <taxon>Macaca</taxon>
    </lineage>
</organism>
<reference evidence="3" key="4">
    <citation type="submission" date="2025-09" db="UniProtKB">
        <authorList>
            <consortium name="Ensembl"/>
        </authorList>
    </citation>
    <scope>IDENTIFICATION</scope>
    <source>
        <strain evidence="3">17573</strain>
    </source>
</reference>
<dbReference type="Proteomes" id="UP000006718">
    <property type="component" value="Chromosome 7"/>
</dbReference>
<dbReference type="InParanoid" id="A0A5F8ARQ4"/>
<dbReference type="PRINTS" id="PR02045">
    <property type="entry name" value="F138DOMAIN"/>
</dbReference>
<sequence length="103" mass="11345">FFFFFFFLRRRFGLIAQAGVQWHDLGSRKPSSSGFKRFSCLSLQSSWDYRCPPPCPANFVFLVGMGFLHVGQAGLKLLTSGDLPASASQSAGITDVSHRARPG</sequence>
<dbReference type="PANTHER" id="PTHR46254:SF3">
    <property type="entry name" value="SECRETED PROTEIN"/>
    <property type="match status" value="1"/>
</dbReference>
<reference evidence="4" key="1">
    <citation type="journal article" date="2007" name="Science">
        <title>Evolutionary and biomedical insights from the rhesus macaque genome.</title>
        <authorList>
            <person name="Gibbs R.A."/>
            <person name="Rogers J."/>
            <person name="Katze M.G."/>
            <person name="Bumgarner R."/>
            <person name="Weinstock G.M."/>
            <person name="Mardis E.R."/>
            <person name="Remington K.A."/>
            <person name="Strausberg R.L."/>
            <person name="Venter J.C."/>
            <person name="Wilson R.K."/>
            <person name="Batzer M.A."/>
            <person name="Bustamante C.D."/>
            <person name="Eichler E.E."/>
            <person name="Hahn M.W."/>
            <person name="Hardison R.C."/>
            <person name="Makova K.D."/>
            <person name="Miller W."/>
            <person name="Milosavljevic A."/>
            <person name="Palermo R.E."/>
            <person name="Siepel A."/>
            <person name="Sikela J.M."/>
            <person name="Attaway T."/>
            <person name="Bell S."/>
            <person name="Bernard K.E."/>
            <person name="Buhay C.J."/>
            <person name="Chandrabose M.N."/>
            <person name="Dao M."/>
            <person name="Davis C."/>
            <person name="Delehaunty K.D."/>
            <person name="Ding Y."/>
            <person name="Dinh H.H."/>
            <person name="Dugan-Rocha S."/>
            <person name="Fulton L.A."/>
            <person name="Gabisi R.A."/>
            <person name="Garner T.T."/>
            <person name="Godfrey J."/>
            <person name="Hawes A.C."/>
            <person name="Hernandez J."/>
            <person name="Hines S."/>
            <person name="Holder M."/>
            <person name="Hume J."/>
            <person name="Jhangiani S.N."/>
            <person name="Joshi V."/>
            <person name="Khan Z.M."/>
            <person name="Kirkness E.F."/>
            <person name="Cree A."/>
            <person name="Fowler R.G."/>
            <person name="Lee S."/>
            <person name="Lewis L.R."/>
            <person name="Li Z."/>
            <person name="Liu Y.-S."/>
            <person name="Moore S.M."/>
            <person name="Muzny D."/>
            <person name="Nazareth L.V."/>
            <person name="Ngo D.N."/>
            <person name="Okwuonu G.O."/>
            <person name="Pai G."/>
            <person name="Parker D."/>
            <person name="Paul H.A."/>
            <person name="Pfannkoch C."/>
            <person name="Pohl C.S."/>
            <person name="Rogers Y.-H.C."/>
            <person name="Ruiz S.J."/>
            <person name="Sabo A."/>
            <person name="Santibanez J."/>
            <person name="Schneider B.W."/>
            <person name="Smith S.M."/>
            <person name="Sodergren E."/>
            <person name="Svatek A.F."/>
            <person name="Utterback T.R."/>
            <person name="Vattathil S."/>
            <person name="Warren W."/>
            <person name="White C.S."/>
            <person name="Chinwalla A.T."/>
            <person name="Feng Y."/>
            <person name="Halpern A.L."/>
            <person name="Hillier L.W."/>
            <person name="Huang X."/>
            <person name="Minx P."/>
            <person name="Nelson J.O."/>
            <person name="Pepin K.H."/>
            <person name="Qin X."/>
            <person name="Sutton G.G."/>
            <person name="Venter E."/>
            <person name="Walenz B.P."/>
            <person name="Wallis J.W."/>
            <person name="Worley K.C."/>
            <person name="Yang S.-P."/>
            <person name="Jones S.M."/>
            <person name="Marra M.A."/>
            <person name="Rocchi M."/>
            <person name="Schein J.E."/>
            <person name="Baertsch R."/>
            <person name="Clarke L."/>
            <person name="Csuros M."/>
            <person name="Glasscock J."/>
            <person name="Harris R.A."/>
            <person name="Havlak P."/>
            <person name="Jackson A.R."/>
            <person name="Jiang H."/>
            <person name="Liu Y."/>
            <person name="Messina D.N."/>
            <person name="Shen Y."/>
            <person name="Song H.X.-Z."/>
            <person name="Wylie T."/>
            <person name="Zhang L."/>
            <person name="Birney E."/>
            <person name="Han K."/>
            <person name="Konkel M.K."/>
            <person name="Lee J."/>
            <person name="Smit A.F.A."/>
            <person name="Ullmer B."/>
            <person name="Wang H."/>
            <person name="Xing J."/>
            <person name="Burhans R."/>
            <person name="Cheng Z."/>
            <person name="Karro J.E."/>
            <person name="Ma J."/>
            <person name="Raney B."/>
            <person name="She X."/>
            <person name="Cox M.J."/>
            <person name="Demuth J.P."/>
            <person name="Dumas L.J."/>
            <person name="Han S.-G."/>
            <person name="Hopkins J."/>
            <person name="Karimpour-Fard A."/>
            <person name="Kim Y.H."/>
            <person name="Pollack J.R."/>
            <person name="Vinar T."/>
            <person name="Addo-Quaye C."/>
            <person name="Degenhardt J."/>
            <person name="Denby A."/>
            <person name="Hubisz M.J."/>
            <person name="Indap A."/>
            <person name="Kosiol C."/>
            <person name="Lahn B.T."/>
            <person name="Lawson H.A."/>
            <person name="Marklein A."/>
            <person name="Nielsen R."/>
            <person name="Vallender E.J."/>
            <person name="Clark A.G."/>
            <person name="Ferguson B."/>
            <person name="Hernandez R.D."/>
            <person name="Hirani K."/>
            <person name="Kehrer-Sawatzki H."/>
            <person name="Kolb J."/>
            <person name="Patil S."/>
            <person name="Pu L.-L."/>
            <person name="Ren Y."/>
            <person name="Smith D.G."/>
            <person name="Wheeler D.A."/>
            <person name="Schenck I."/>
            <person name="Ball E.V."/>
            <person name="Chen R."/>
            <person name="Cooper D.N."/>
            <person name="Giardine B."/>
            <person name="Hsu F."/>
            <person name="Kent W.J."/>
            <person name="Lesk A."/>
            <person name="Nelson D.L."/>
            <person name="O'brien W.E."/>
            <person name="Pruefer K."/>
            <person name="Stenson P.D."/>
            <person name="Wallace J.C."/>
            <person name="Ke H."/>
            <person name="Liu X.-M."/>
            <person name="Wang P."/>
            <person name="Xiang A.P."/>
            <person name="Yang F."/>
            <person name="Barber G.P."/>
            <person name="Haussler D."/>
            <person name="Karolchik D."/>
            <person name="Kern A.D."/>
            <person name="Kuhn R.M."/>
            <person name="Smith K.E."/>
            <person name="Zwieg A.S."/>
        </authorList>
    </citation>
    <scope>NUCLEOTIDE SEQUENCE [LARGE SCALE GENOMIC DNA]</scope>
    <source>
        <strain evidence="4">17573</strain>
    </source>
</reference>
<evidence type="ECO:0000313" key="3">
    <source>
        <dbReference type="Ensembl" id="ENSMMUP00000079585.1"/>
    </source>
</evidence>
<accession>A0A5F8ARQ4</accession>
<evidence type="ECO:0000313" key="4">
    <source>
        <dbReference type="Proteomes" id="UP000006718"/>
    </source>
</evidence>
<proteinExistence type="predicted"/>
<dbReference type="Ensembl" id="ENSMMUT00000092738.1">
    <property type="protein sequence ID" value="ENSMMUP00000079585.1"/>
    <property type="gene ID" value="ENSMMUG00000051448.1"/>
</dbReference>
<keyword evidence="2" id="KW-0732">Signal</keyword>
<feature type="signal peptide" evidence="2">
    <location>
        <begin position="1"/>
        <end position="17"/>
    </location>
</feature>
<dbReference type="VEuPathDB" id="HostDB:ENSMMUG00000051448"/>